<dbReference type="Gene3D" id="1.10.260.40">
    <property type="entry name" value="lambda repressor-like DNA-binding domains"/>
    <property type="match status" value="1"/>
</dbReference>
<keyword evidence="3" id="KW-0804">Transcription</keyword>
<dbReference type="InterPro" id="IPR010982">
    <property type="entry name" value="Lambda_DNA-bd_dom_sf"/>
</dbReference>
<evidence type="ECO:0000256" key="3">
    <source>
        <dbReference type="ARBA" id="ARBA00023163"/>
    </source>
</evidence>
<dbReference type="PANTHER" id="PTHR30146:SF109">
    <property type="entry name" value="HTH-TYPE TRANSCRIPTIONAL REGULATOR GALS"/>
    <property type="match status" value="1"/>
</dbReference>
<evidence type="ECO:0000313" key="6">
    <source>
        <dbReference type="Proteomes" id="UP000753802"/>
    </source>
</evidence>
<keyword evidence="1" id="KW-0805">Transcription regulation</keyword>
<dbReference type="PANTHER" id="PTHR30146">
    <property type="entry name" value="LACI-RELATED TRANSCRIPTIONAL REPRESSOR"/>
    <property type="match status" value="1"/>
</dbReference>
<keyword evidence="2" id="KW-0238">DNA-binding</keyword>
<evidence type="ECO:0000259" key="4">
    <source>
        <dbReference type="PROSITE" id="PS50932"/>
    </source>
</evidence>
<dbReference type="CDD" id="cd06267">
    <property type="entry name" value="PBP1_LacI_sugar_binding-like"/>
    <property type="match status" value="1"/>
</dbReference>
<dbReference type="CDD" id="cd01392">
    <property type="entry name" value="HTH_LacI"/>
    <property type="match status" value="1"/>
</dbReference>
<organism evidence="5 6">
    <name type="scientific">Sediminibacterium roseum</name>
    <dbReference type="NCBI Taxonomy" id="1978412"/>
    <lineage>
        <taxon>Bacteria</taxon>
        <taxon>Pseudomonadati</taxon>
        <taxon>Bacteroidota</taxon>
        <taxon>Chitinophagia</taxon>
        <taxon>Chitinophagales</taxon>
        <taxon>Chitinophagaceae</taxon>
        <taxon>Sediminibacterium</taxon>
    </lineage>
</organism>
<dbReference type="Pfam" id="PF00356">
    <property type="entry name" value="LacI"/>
    <property type="match status" value="1"/>
</dbReference>
<evidence type="ECO:0000313" key="5">
    <source>
        <dbReference type="EMBL" id="NCI49012.1"/>
    </source>
</evidence>
<comment type="caution">
    <text evidence="5">The sequence shown here is derived from an EMBL/GenBank/DDBJ whole genome shotgun (WGS) entry which is preliminary data.</text>
</comment>
<evidence type="ECO:0000256" key="2">
    <source>
        <dbReference type="ARBA" id="ARBA00023125"/>
    </source>
</evidence>
<dbReference type="Proteomes" id="UP000753802">
    <property type="component" value="Unassembled WGS sequence"/>
</dbReference>
<dbReference type="InterPro" id="IPR000843">
    <property type="entry name" value="HTH_LacI"/>
</dbReference>
<reference evidence="5 6" key="1">
    <citation type="submission" date="2020-01" db="EMBL/GenBank/DDBJ databases">
        <title>Genome analysis.</title>
        <authorList>
            <person name="Wu S."/>
            <person name="Wang G."/>
        </authorList>
    </citation>
    <scope>NUCLEOTIDE SEQUENCE [LARGE SCALE GENOMIC DNA]</scope>
    <source>
        <strain evidence="5 6">SYL130</strain>
    </source>
</reference>
<protein>
    <submittedName>
        <fullName evidence="5">LacI family transcriptional regulator</fullName>
    </submittedName>
</protein>
<evidence type="ECO:0000256" key="1">
    <source>
        <dbReference type="ARBA" id="ARBA00023015"/>
    </source>
</evidence>
<name>A0ABW9ZRC4_9BACT</name>
<dbReference type="EMBL" id="JAACJS010000002">
    <property type="protein sequence ID" value="NCI49012.1"/>
    <property type="molecule type" value="Genomic_DNA"/>
</dbReference>
<dbReference type="SUPFAM" id="SSF53822">
    <property type="entry name" value="Periplasmic binding protein-like I"/>
    <property type="match status" value="1"/>
</dbReference>
<dbReference type="PROSITE" id="PS50932">
    <property type="entry name" value="HTH_LACI_2"/>
    <property type="match status" value="1"/>
</dbReference>
<dbReference type="Gene3D" id="3.40.50.2300">
    <property type="match status" value="2"/>
</dbReference>
<dbReference type="SUPFAM" id="SSF47413">
    <property type="entry name" value="lambda repressor-like DNA-binding domains"/>
    <property type="match status" value="1"/>
</dbReference>
<dbReference type="SMART" id="SM00354">
    <property type="entry name" value="HTH_LACI"/>
    <property type="match status" value="1"/>
</dbReference>
<dbReference type="Pfam" id="PF13377">
    <property type="entry name" value="Peripla_BP_3"/>
    <property type="match status" value="1"/>
</dbReference>
<accession>A0ABW9ZRC4</accession>
<dbReference type="RefSeq" id="WP_161817312.1">
    <property type="nucleotide sequence ID" value="NZ_JAACJS010000002.1"/>
</dbReference>
<feature type="domain" description="HTH lacI-type" evidence="4">
    <location>
        <begin position="8"/>
        <end position="62"/>
    </location>
</feature>
<dbReference type="InterPro" id="IPR028082">
    <property type="entry name" value="Peripla_BP_I"/>
</dbReference>
<keyword evidence="6" id="KW-1185">Reference proteome</keyword>
<gene>
    <name evidence="5" type="ORF">GWC95_03705</name>
</gene>
<proteinExistence type="predicted"/>
<sequence length="346" mass="39136">MKLRPQTVTLKDIARAMGLSIATVSKALRDSHEISPATKQRVCDYAEKHKYRPNLMAQMLRHKNGRSIGVIIGAIPNNFFSDVLNGMESVTFQKDYHFIITQSLESLQREKKNLEHLTWRAVDGLLVSLSAETQSIDHFKKVHESGIPIVFYDRVTNEIKTHQVVSDNVDGTYKGTMHLLENGFSRIAHITSSKELSITQERLIGYKNALEEKNIFFNNDYVKYCAHGGKDRDEVEEAIDQLLAMKPMPDALITASDRITISALAILKKKNISIPSQIAIVGYSNFSAPEVFQPELTTIHQPAFEIGRAAAELLIKLIETKRPPTKFEKRILPVELQVRESSLRVR</sequence>
<dbReference type="InterPro" id="IPR046335">
    <property type="entry name" value="LacI/GalR-like_sensor"/>
</dbReference>